<evidence type="ECO:0000313" key="7">
    <source>
        <dbReference type="Proteomes" id="UP001527882"/>
    </source>
</evidence>
<dbReference type="PROSITE" id="PS50931">
    <property type="entry name" value="HTH_LYSR"/>
    <property type="match status" value="1"/>
</dbReference>
<evidence type="ECO:0000256" key="2">
    <source>
        <dbReference type="ARBA" id="ARBA00023015"/>
    </source>
</evidence>
<dbReference type="Gene3D" id="3.40.190.290">
    <property type="match status" value="1"/>
</dbReference>
<protein>
    <submittedName>
        <fullName evidence="6">LysR family transcriptional regulator</fullName>
    </submittedName>
</protein>
<evidence type="ECO:0000256" key="1">
    <source>
        <dbReference type="ARBA" id="ARBA00009437"/>
    </source>
</evidence>
<dbReference type="PRINTS" id="PR00039">
    <property type="entry name" value="HTHLYSR"/>
</dbReference>
<keyword evidence="7" id="KW-1185">Reference proteome</keyword>
<feature type="domain" description="HTH lysR-type" evidence="5">
    <location>
        <begin position="1"/>
        <end position="58"/>
    </location>
</feature>
<accession>A0ABT4Q2B3</accession>
<dbReference type="SUPFAM" id="SSF46785">
    <property type="entry name" value="Winged helix' DNA-binding domain"/>
    <property type="match status" value="1"/>
</dbReference>
<proteinExistence type="inferred from homology"/>
<dbReference type="RefSeq" id="WP_269879399.1">
    <property type="nucleotide sequence ID" value="NZ_JAQAGZ010000001.1"/>
</dbReference>
<dbReference type="SUPFAM" id="SSF53850">
    <property type="entry name" value="Periplasmic binding protein-like II"/>
    <property type="match status" value="1"/>
</dbReference>
<comment type="similarity">
    <text evidence="1">Belongs to the LysR transcriptional regulatory family.</text>
</comment>
<keyword evidence="3" id="KW-0238">DNA-binding</keyword>
<evidence type="ECO:0000256" key="3">
    <source>
        <dbReference type="ARBA" id="ARBA00023125"/>
    </source>
</evidence>
<dbReference type="InterPro" id="IPR005119">
    <property type="entry name" value="LysR_subst-bd"/>
</dbReference>
<evidence type="ECO:0000256" key="4">
    <source>
        <dbReference type="ARBA" id="ARBA00023163"/>
    </source>
</evidence>
<dbReference type="PANTHER" id="PTHR30419:SF8">
    <property type="entry name" value="NITROGEN ASSIMILATION TRANSCRIPTIONAL ACTIVATOR-RELATED"/>
    <property type="match status" value="1"/>
</dbReference>
<dbReference type="Pfam" id="PF00126">
    <property type="entry name" value="HTH_1"/>
    <property type="match status" value="1"/>
</dbReference>
<reference evidence="6 7" key="1">
    <citation type="submission" date="2022-12" db="EMBL/GenBank/DDBJ databases">
        <title>Draft genome sequence of Paenibacillus sp. dW9.</title>
        <authorList>
            <person name="Choi E.-W."/>
            <person name="Kim D.-U."/>
        </authorList>
    </citation>
    <scope>NUCLEOTIDE SEQUENCE [LARGE SCALE GENOMIC DNA]</scope>
    <source>
        <strain evidence="7">dW9</strain>
    </source>
</reference>
<dbReference type="PANTHER" id="PTHR30419">
    <property type="entry name" value="HTH-TYPE TRANSCRIPTIONAL REGULATOR YBHD"/>
    <property type="match status" value="1"/>
</dbReference>
<organism evidence="6 7">
    <name type="scientific">Paenibacillus gyeongsangnamensis</name>
    <dbReference type="NCBI Taxonomy" id="3388067"/>
    <lineage>
        <taxon>Bacteria</taxon>
        <taxon>Bacillati</taxon>
        <taxon>Bacillota</taxon>
        <taxon>Bacilli</taxon>
        <taxon>Bacillales</taxon>
        <taxon>Paenibacillaceae</taxon>
        <taxon>Paenibacillus</taxon>
    </lineage>
</organism>
<keyword evidence="2" id="KW-0805">Transcription regulation</keyword>
<dbReference type="InterPro" id="IPR036388">
    <property type="entry name" value="WH-like_DNA-bd_sf"/>
</dbReference>
<dbReference type="InterPro" id="IPR050950">
    <property type="entry name" value="HTH-type_LysR_regulators"/>
</dbReference>
<comment type="caution">
    <text evidence="6">The sequence shown here is derived from an EMBL/GenBank/DDBJ whole genome shotgun (WGS) entry which is preliminary data.</text>
</comment>
<evidence type="ECO:0000313" key="6">
    <source>
        <dbReference type="EMBL" id="MCZ8511028.1"/>
    </source>
</evidence>
<keyword evidence="4" id="KW-0804">Transcription</keyword>
<dbReference type="EMBL" id="JAQAGZ010000001">
    <property type="protein sequence ID" value="MCZ8511028.1"/>
    <property type="molecule type" value="Genomic_DNA"/>
</dbReference>
<evidence type="ECO:0000259" key="5">
    <source>
        <dbReference type="PROSITE" id="PS50931"/>
    </source>
</evidence>
<sequence length="295" mass="33401">MDIRHLQYVRQVVKCGSFTKAADKLHITQPTISKMIGNLEDELGVEVFVRSGKRLELTDAGQVIYERAQHILQSFDSLTSELNDLTKLKKGRIRIGLPPMVGAHFFPTVMSSFRNDYPGIMLELVEDGSKKVESFVADGSLDMGVALLPTQEASFDSFTIVKEKLMLVVHPSHRLADRQQVGLPELAEEPLITFREDFALHDRIQEACLQAGFEPRVVYESSQWDFISEMVAANLGLAMLPQPICARLDCRKVATVPLDTPVIPWQLAMIWRKEGYLSFAAREWIRYTRSMMEAD</sequence>
<gene>
    <name evidence="6" type="ORF">O9H85_00970</name>
</gene>
<dbReference type="Gene3D" id="1.10.10.10">
    <property type="entry name" value="Winged helix-like DNA-binding domain superfamily/Winged helix DNA-binding domain"/>
    <property type="match status" value="1"/>
</dbReference>
<dbReference type="Pfam" id="PF03466">
    <property type="entry name" value="LysR_substrate"/>
    <property type="match status" value="1"/>
</dbReference>
<dbReference type="InterPro" id="IPR000847">
    <property type="entry name" value="LysR_HTH_N"/>
</dbReference>
<dbReference type="InterPro" id="IPR036390">
    <property type="entry name" value="WH_DNA-bd_sf"/>
</dbReference>
<name>A0ABT4Q2B3_9BACL</name>
<dbReference type="CDD" id="cd08438">
    <property type="entry name" value="PBP2_CidR"/>
    <property type="match status" value="1"/>
</dbReference>
<dbReference type="Proteomes" id="UP001527882">
    <property type="component" value="Unassembled WGS sequence"/>
</dbReference>